<evidence type="ECO:0000256" key="2">
    <source>
        <dbReference type="ARBA" id="ARBA00007571"/>
    </source>
</evidence>
<reference evidence="10 11" key="1">
    <citation type="submission" date="2016-10" db="EMBL/GenBank/DDBJ databases">
        <authorList>
            <person name="Cai Z."/>
        </authorList>
    </citation>
    <scope>NUCLEOTIDE SEQUENCE [LARGE SCALE GENOMIC DNA]</scope>
</reference>
<keyword evidence="4" id="KW-0028">Amino-acid biosynthesis</keyword>
<dbReference type="InterPro" id="IPR044643">
    <property type="entry name" value="TrpF_fam"/>
</dbReference>
<dbReference type="PANTHER" id="PTHR42894">
    <property type="entry name" value="N-(5'-PHOSPHORIBOSYL)ANTHRANILATE ISOMERASE"/>
    <property type="match status" value="1"/>
</dbReference>
<evidence type="ECO:0000256" key="6">
    <source>
        <dbReference type="ARBA" id="ARBA00023141"/>
    </source>
</evidence>
<proteinExistence type="inferred from homology"/>
<dbReference type="CDD" id="cd00405">
    <property type="entry name" value="PRAI"/>
    <property type="match status" value="1"/>
</dbReference>
<organism evidence="10 11">
    <name type="scientific">Tetradesmus obliquus</name>
    <name type="common">Green alga</name>
    <name type="synonym">Acutodesmus obliquus</name>
    <dbReference type="NCBI Taxonomy" id="3088"/>
    <lineage>
        <taxon>Eukaryota</taxon>
        <taxon>Viridiplantae</taxon>
        <taxon>Chlorophyta</taxon>
        <taxon>core chlorophytes</taxon>
        <taxon>Chlorophyceae</taxon>
        <taxon>CS clade</taxon>
        <taxon>Sphaeropleales</taxon>
        <taxon>Scenedesmaceae</taxon>
        <taxon>Tetradesmus</taxon>
    </lineage>
</organism>
<dbReference type="InterPro" id="IPR001240">
    <property type="entry name" value="PRAI_dom"/>
</dbReference>
<dbReference type="Proteomes" id="UP000256970">
    <property type="component" value="Unassembled WGS sequence"/>
</dbReference>
<evidence type="ECO:0000259" key="8">
    <source>
        <dbReference type="Pfam" id="PF00697"/>
    </source>
</evidence>
<protein>
    <recommendedName>
        <fullName evidence="3">phosphoribosylanthranilate isomerase</fullName>
        <ecNumber evidence="3">5.3.1.24</ecNumber>
    </recommendedName>
</protein>
<dbReference type="InterPro" id="IPR011060">
    <property type="entry name" value="RibuloseP-bd_barrel"/>
</dbReference>
<comment type="similarity">
    <text evidence="2">Belongs to the TrpF family.</text>
</comment>
<keyword evidence="7" id="KW-0413">Isomerase</keyword>
<feature type="domain" description="N-(5'phosphoribosyl) anthranilate isomerase (PRAI)" evidence="8">
    <location>
        <begin position="42"/>
        <end position="246"/>
    </location>
</feature>
<evidence type="ECO:0000256" key="7">
    <source>
        <dbReference type="ARBA" id="ARBA00023235"/>
    </source>
</evidence>
<evidence type="ECO:0000313" key="10">
    <source>
        <dbReference type="EMBL" id="SZX64677.1"/>
    </source>
</evidence>
<keyword evidence="6" id="KW-0057">Aromatic amino acid biosynthesis</keyword>
<evidence type="ECO:0000256" key="4">
    <source>
        <dbReference type="ARBA" id="ARBA00022605"/>
    </source>
</evidence>
<accession>A0A383VGP1</accession>
<dbReference type="STRING" id="3088.A0A383VGP1"/>
<dbReference type="FunFam" id="3.20.20.70:FF:000075">
    <property type="entry name" value="Tryptophan biosynthesis protein TRP1"/>
    <property type="match status" value="1"/>
</dbReference>
<keyword evidence="5" id="KW-0822">Tryptophan biosynthesis</keyword>
<dbReference type="EMBL" id="FNXT01000443">
    <property type="protein sequence ID" value="SZX64677.1"/>
    <property type="molecule type" value="Genomic_DNA"/>
</dbReference>
<name>A0A383VGP1_TETOB</name>
<dbReference type="AlphaFoldDB" id="A0A383VGP1"/>
<dbReference type="EMBL" id="FNXT01000045">
    <property type="protein sequence ID" value="SZX60142.1"/>
    <property type="molecule type" value="Genomic_DNA"/>
</dbReference>
<comment type="pathway">
    <text evidence="1">Amino-acid biosynthesis; L-tryptophan biosynthesis; L-tryptophan from chorismate: step 3/5.</text>
</comment>
<dbReference type="UniPathway" id="UPA00035">
    <property type="reaction ID" value="UER00042"/>
</dbReference>
<evidence type="ECO:0000256" key="5">
    <source>
        <dbReference type="ARBA" id="ARBA00022822"/>
    </source>
</evidence>
<dbReference type="Gene3D" id="3.20.20.70">
    <property type="entry name" value="Aldolase class I"/>
    <property type="match status" value="1"/>
</dbReference>
<dbReference type="GO" id="GO:0000162">
    <property type="term" value="P:L-tryptophan biosynthetic process"/>
    <property type="evidence" value="ECO:0007669"/>
    <property type="project" value="UniProtKB-UniPathway"/>
</dbReference>
<dbReference type="SUPFAM" id="SSF51366">
    <property type="entry name" value="Ribulose-phoshate binding barrel"/>
    <property type="match status" value="1"/>
</dbReference>
<evidence type="ECO:0000313" key="9">
    <source>
        <dbReference type="EMBL" id="SZX60142.1"/>
    </source>
</evidence>
<dbReference type="PANTHER" id="PTHR42894:SF1">
    <property type="entry name" value="N-(5'-PHOSPHORIBOSYL)ANTHRANILATE ISOMERASE"/>
    <property type="match status" value="1"/>
</dbReference>
<dbReference type="InterPro" id="IPR013785">
    <property type="entry name" value="Aldolase_TIM"/>
</dbReference>
<dbReference type="HAMAP" id="MF_00135">
    <property type="entry name" value="PRAI"/>
    <property type="match status" value="1"/>
</dbReference>
<evidence type="ECO:0000313" key="11">
    <source>
        <dbReference type="Proteomes" id="UP000256970"/>
    </source>
</evidence>
<keyword evidence="11" id="KW-1185">Reference proteome</keyword>
<evidence type="ECO:0000256" key="3">
    <source>
        <dbReference type="ARBA" id="ARBA00012572"/>
    </source>
</evidence>
<dbReference type="GO" id="GO:0004640">
    <property type="term" value="F:phosphoribosylanthranilate isomerase activity"/>
    <property type="evidence" value="ECO:0007669"/>
    <property type="project" value="UniProtKB-EC"/>
</dbReference>
<evidence type="ECO:0000256" key="1">
    <source>
        <dbReference type="ARBA" id="ARBA00004664"/>
    </source>
</evidence>
<sequence>MHCPKQISNANTAHIGSAAIIRPRVRSRTGVCCTASQQQVLVKVCGVTTAEDAQYAAQQGANLIGMIMWPKAKRAVSDDTAAAIAAAAKQHGAQAVGVFVDEDAATISRRCRAAGIPIAQLHGDASRAAVNQVPADLQVVYVLQANDAGQIVTPLPGAGAGQQLQRSIEWLLVDGMTGGSGKSFDWSNLQVPAGLASKGWLLAGGLNPGNVAQAVATAHPTAVDVSSGVCGPDGLAKDHSKVAAFIAGAKQAAAAAQ</sequence>
<dbReference type="EC" id="5.3.1.24" evidence="3"/>
<dbReference type="Pfam" id="PF00697">
    <property type="entry name" value="PRAI"/>
    <property type="match status" value="1"/>
</dbReference>
<gene>
    <name evidence="10" type="ORF">BQ4739_LOCUS5171</name>
    <name evidence="9" type="ORF">BQ4739_LOCUS723</name>
</gene>